<evidence type="ECO:0000313" key="2">
    <source>
        <dbReference type="EMBL" id="OAD22188.1"/>
    </source>
</evidence>
<evidence type="ECO:0000256" key="1">
    <source>
        <dbReference type="SAM" id="MobiDB-lite"/>
    </source>
</evidence>
<dbReference type="Proteomes" id="UP000076962">
    <property type="component" value="Unassembled WGS sequence"/>
</dbReference>
<reference evidence="2 3" key="1">
    <citation type="submission" date="2016-05" db="EMBL/GenBank/DDBJ databases">
        <title>Single-cell genome of chain-forming Candidatus Thiomargarita nelsonii and comparison to other large sulfur-oxidizing bacteria.</title>
        <authorList>
            <person name="Winkel M."/>
            <person name="Salman V."/>
            <person name="Woyke T."/>
            <person name="Schulz-Vogt H."/>
            <person name="Richter M."/>
            <person name="Flood B."/>
            <person name="Bailey J."/>
            <person name="Amann R."/>
            <person name="Mussmann M."/>
        </authorList>
    </citation>
    <scope>NUCLEOTIDE SEQUENCE [LARGE SCALE GENOMIC DNA]</scope>
    <source>
        <strain evidence="2 3">THI036</strain>
    </source>
</reference>
<accession>A0A176S2P5</accession>
<evidence type="ECO:0000313" key="3">
    <source>
        <dbReference type="Proteomes" id="UP000076962"/>
    </source>
</evidence>
<comment type="caution">
    <text evidence="2">The sequence shown here is derived from an EMBL/GenBank/DDBJ whole genome shotgun (WGS) entry which is preliminary data.</text>
</comment>
<dbReference type="PATRIC" id="fig|1003181.4.peg.2793"/>
<proteinExistence type="predicted"/>
<dbReference type="AlphaFoldDB" id="A0A176S2P5"/>
<sequence>MNDNVEHIQALLDLVIQHTQGWFSQRTEELEDEAQQRTQRAVKLGAPK</sequence>
<gene>
    <name evidence="2" type="ORF">THIOM_002018</name>
</gene>
<name>A0A176S2P5_9GAMM</name>
<dbReference type="EMBL" id="LUTY01001114">
    <property type="protein sequence ID" value="OAD22188.1"/>
    <property type="molecule type" value="Genomic_DNA"/>
</dbReference>
<keyword evidence="3" id="KW-1185">Reference proteome</keyword>
<organism evidence="2 3">
    <name type="scientific">Candidatus Thiomargarita nelsonii</name>
    <dbReference type="NCBI Taxonomy" id="1003181"/>
    <lineage>
        <taxon>Bacteria</taxon>
        <taxon>Pseudomonadati</taxon>
        <taxon>Pseudomonadota</taxon>
        <taxon>Gammaproteobacteria</taxon>
        <taxon>Thiotrichales</taxon>
        <taxon>Thiotrichaceae</taxon>
        <taxon>Thiomargarita</taxon>
    </lineage>
</organism>
<feature type="region of interest" description="Disordered" evidence="1">
    <location>
        <begin position="27"/>
        <end position="48"/>
    </location>
</feature>
<protein>
    <submittedName>
        <fullName evidence="2">Uncharacterized protein</fullName>
    </submittedName>
</protein>